<keyword evidence="3" id="KW-1185">Reference proteome</keyword>
<dbReference type="PANTHER" id="PTHR35686:SF1">
    <property type="entry name" value="KINETOCHORE PROTEIN"/>
    <property type="match status" value="1"/>
</dbReference>
<gene>
    <name evidence="2" type="ORF">NE237_011198</name>
</gene>
<feature type="compositionally biased region" description="Polar residues" evidence="1">
    <location>
        <begin position="196"/>
        <end position="206"/>
    </location>
</feature>
<dbReference type="PANTHER" id="PTHR35686">
    <property type="entry name" value="KINETOCHORE PROTEIN"/>
    <property type="match status" value="1"/>
</dbReference>
<reference evidence="2" key="1">
    <citation type="journal article" date="2023" name="Plant J.">
        <title>The genome of the king protea, Protea cynaroides.</title>
        <authorList>
            <person name="Chang J."/>
            <person name="Duong T.A."/>
            <person name="Schoeman C."/>
            <person name="Ma X."/>
            <person name="Roodt D."/>
            <person name="Barker N."/>
            <person name="Li Z."/>
            <person name="Van de Peer Y."/>
            <person name="Mizrachi E."/>
        </authorList>
    </citation>
    <scope>NUCLEOTIDE SEQUENCE</scope>
    <source>
        <tissue evidence="2">Young leaves</tissue>
    </source>
</reference>
<comment type="caution">
    <text evidence="2">The sequence shown here is derived from an EMBL/GenBank/DDBJ whole genome shotgun (WGS) entry which is preliminary data.</text>
</comment>
<dbReference type="AlphaFoldDB" id="A0A9Q0GXR2"/>
<name>A0A9Q0GXR2_9MAGN</name>
<dbReference type="Proteomes" id="UP001141806">
    <property type="component" value="Unassembled WGS sequence"/>
</dbReference>
<organism evidence="2 3">
    <name type="scientific">Protea cynaroides</name>
    <dbReference type="NCBI Taxonomy" id="273540"/>
    <lineage>
        <taxon>Eukaryota</taxon>
        <taxon>Viridiplantae</taxon>
        <taxon>Streptophyta</taxon>
        <taxon>Embryophyta</taxon>
        <taxon>Tracheophyta</taxon>
        <taxon>Spermatophyta</taxon>
        <taxon>Magnoliopsida</taxon>
        <taxon>Proteales</taxon>
        <taxon>Proteaceae</taxon>
        <taxon>Protea</taxon>
    </lineage>
</organism>
<feature type="region of interest" description="Disordered" evidence="1">
    <location>
        <begin position="192"/>
        <end position="255"/>
    </location>
</feature>
<evidence type="ECO:0000313" key="3">
    <source>
        <dbReference type="Proteomes" id="UP001141806"/>
    </source>
</evidence>
<accession>A0A9Q0GXR2</accession>
<evidence type="ECO:0000313" key="2">
    <source>
        <dbReference type="EMBL" id="KAJ4954415.1"/>
    </source>
</evidence>
<dbReference type="EMBL" id="JAMYWD010000011">
    <property type="protein sequence ID" value="KAJ4954415.1"/>
    <property type="molecule type" value="Genomic_DNA"/>
</dbReference>
<sequence>MKTLEAPHPIWSILMQGKSQKENTMGSKFPAISGAVKVKNDHLRVFETENQDETCTWYSVLKEAKELEYLHENTGSSSSYMVHSDARKISKAASGSRGKTKPRFSFRYQSHMEETSLPYIVKDGCDKSSMVSQLPVGVGTLEHKSIDHSMTELLENLQEKKKKQSDVHKWHANSLDAGNRHLEPSVAELLEGFQDKNGNATGASKNGKTKGRRLEGSAKRNISTLDNRNLDKKDSPETIGNGTSSEDEDSDQNQVKPFTLEMRVRTVADQFHEALSAAAANNREILFTTSKQIGTGYHARLLHVMQTDKEKDTQFWKQLQTGVHSPNKVRCIDVKILSRCLDAKLTVCHCSLGENTEINEYAENTQKILDNGRREKTIIFSPTICANVELEVGKLIRVHPPWKEIDVMGNNDSIILCTYFSKITT</sequence>
<evidence type="ECO:0000256" key="1">
    <source>
        <dbReference type="SAM" id="MobiDB-lite"/>
    </source>
</evidence>
<proteinExistence type="predicted"/>
<protein>
    <submittedName>
        <fullName evidence="2">Uncharacterized protein</fullName>
    </submittedName>
</protein>
<dbReference type="OrthoDB" id="1914453at2759"/>